<comment type="caution">
    <text evidence="4">The sequence shown here is derived from an EMBL/GenBank/DDBJ whole genome shotgun (WGS) entry which is preliminary data.</text>
</comment>
<gene>
    <name evidence="4" type="ORF">P7K49_028677</name>
</gene>
<accession>A0ABQ9U516</accession>
<feature type="region of interest" description="Disordered" evidence="2">
    <location>
        <begin position="78"/>
        <end position="107"/>
    </location>
</feature>
<name>A0ABQ9U516_SAGOE</name>
<dbReference type="PANTHER" id="PTHR14454">
    <property type="entry name" value="GRB2-ASSOCIATED AND REGULATOR OF MAPK PROTEIN FAMILY MEMBER"/>
    <property type="match status" value="1"/>
</dbReference>
<dbReference type="Proteomes" id="UP001266305">
    <property type="component" value="Unassembled WGS sequence"/>
</dbReference>
<protein>
    <recommendedName>
        <fullName evidence="3">CABIT domain-containing protein</fullName>
    </recommendedName>
</protein>
<sequence length="243" mass="25219">MELRLGAREGTAGGCMERGNRLGGEEGCSVGGGAGAGAGSQAGGSVCEKNRGLARVGTLTSLNANGARSRRLLSSLRGRQPLLPAEARSGHSGRQLSREQAQVGASAARPDGQRLVLRLAAVVPEGARKEVLPAPTLLTSCSQDSASSASWKLGCLSCSPGNRCWGEYAEGVSERDILLIHSCRQWTTVTAHTLEEGHYVIGPKIDIPLQYPGGLGLGWGGRRTAPGLAWGVFPERAGPCRSP</sequence>
<evidence type="ECO:0000259" key="3">
    <source>
        <dbReference type="Pfam" id="PF12736"/>
    </source>
</evidence>
<evidence type="ECO:0000313" key="5">
    <source>
        <dbReference type="Proteomes" id="UP001266305"/>
    </source>
</evidence>
<dbReference type="PANTHER" id="PTHR14454:SF5">
    <property type="entry name" value="GRB2-ASSOCIATED AND REGULATOR OF MAPK PROTEIN 2"/>
    <property type="match status" value="1"/>
</dbReference>
<keyword evidence="5" id="KW-1185">Reference proteome</keyword>
<dbReference type="EMBL" id="JASSZA010000015">
    <property type="protein sequence ID" value="KAK2092149.1"/>
    <property type="molecule type" value="Genomic_DNA"/>
</dbReference>
<proteinExistence type="predicted"/>
<evidence type="ECO:0000256" key="1">
    <source>
        <dbReference type="ARBA" id="ARBA00022553"/>
    </source>
</evidence>
<reference evidence="4 5" key="1">
    <citation type="submission" date="2023-05" db="EMBL/GenBank/DDBJ databases">
        <title>B98-5 Cell Line De Novo Hybrid Assembly: An Optical Mapping Approach.</title>
        <authorList>
            <person name="Kananen K."/>
            <person name="Auerbach J.A."/>
            <person name="Kautto E."/>
            <person name="Blachly J.S."/>
        </authorList>
    </citation>
    <scope>NUCLEOTIDE SEQUENCE [LARGE SCALE GENOMIC DNA]</scope>
    <source>
        <strain evidence="4">B95-8</strain>
        <tissue evidence="4">Cell line</tissue>
    </source>
</reference>
<dbReference type="InterPro" id="IPR025946">
    <property type="entry name" value="CABIT_dom"/>
</dbReference>
<evidence type="ECO:0000313" key="4">
    <source>
        <dbReference type="EMBL" id="KAK2092149.1"/>
    </source>
</evidence>
<dbReference type="InterPro" id="IPR052281">
    <property type="entry name" value="GAREM"/>
</dbReference>
<feature type="domain" description="CABIT" evidence="3">
    <location>
        <begin position="166"/>
        <end position="213"/>
    </location>
</feature>
<organism evidence="4 5">
    <name type="scientific">Saguinus oedipus</name>
    <name type="common">Cotton-top tamarin</name>
    <name type="synonym">Oedipomidas oedipus</name>
    <dbReference type="NCBI Taxonomy" id="9490"/>
    <lineage>
        <taxon>Eukaryota</taxon>
        <taxon>Metazoa</taxon>
        <taxon>Chordata</taxon>
        <taxon>Craniata</taxon>
        <taxon>Vertebrata</taxon>
        <taxon>Euteleostomi</taxon>
        <taxon>Mammalia</taxon>
        <taxon>Eutheria</taxon>
        <taxon>Euarchontoglires</taxon>
        <taxon>Primates</taxon>
        <taxon>Haplorrhini</taxon>
        <taxon>Platyrrhini</taxon>
        <taxon>Cebidae</taxon>
        <taxon>Callitrichinae</taxon>
        <taxon>Saguinus</taxon>
    </lineage>
</organism>
<evidence type="ECO:0000256" key="2">
    <source>
        <dbReference type="SAM" id="MobiDB-lite"/>
    </source>
</evidence>
<keyword evidence="1" id="KW-0597">Phosphoprotein</keyword>
<dbReference type="Pfam" id="PF12736">
    <property type="entry name" value="CABIT"/>
    <property type="match status" value="1"/>
</dbReference>